<dbReference type="EMBL" id="FNDZ01000002">
    <property type="protein sequence ID" value="SDI33735.1"/>
    <property type="molecule type" value="Genomic_DNA"/>
</dbReference>
<keyword evidence="1" id="KW-0812">Transmembrane</keyword>
<proteinExistence type="predicted"/>
<evidence type="ECO:0000256" key="1">
    <source>
        <dbReference type="SAM" id="Phobius"/>
    </source>
</evidence>
<feature type="transmembrane region" description="Helical" evidence="1">
    <location>
        <begin position="6"/>
        <end position="23"/>
    </location>
</feature>
<evidence type="ECO:0000313" key="3">
    <source>
        <dbReference type="Proteomes" id="UP000183255"/>
    </source>
</evidence>
<protein>
    <submittedName>
        <fullName evidence="2">Uncharacterized protein</fullName>
    </submittedName>
</protein>
<organism evidence="2 3">
    <name type="scientific">Proteiniclasticum ruminis</name>
    <dbReference type="NCBI Taxonomy" id="398199"/>
    <lineage>
        <taxon>Bacteria</taxon>
        <taxon>Bacillati</taxon>
        <taxon>Bacillota</taxon>
        <taxon>Clostridia</taxon>
        <taxon>Eubacteriales</taxon>
        <taxon>Clostridiaceae</taxon>
        <taxon>Proteiniclasticum</taxon>
    </lineage>
</organism>
<dbReference type="Proteomes" id="UP000183255">
    <property type="component" value="Unassembled WGS sequence"/>
</dbReference>
<gene>
    <name evidence="2" type="ORF">SAMN05421804_10288</name>
</gene>
<reference evidence="2 3" key="1">
    <citation type="submission" date="2016-10" db="EMBL/GenBank/DDBJ databases">
        <authorList>
            <person name="de Groot N.N."/>
        </authorList>
    </citation>
    <scope>NUCLEOTIDE SEQUENCE [LARGE SCALE GENOMIC DNA]</scope>
    <source>
        <strain evidence="2 3">CGMCC 1.5058</strain>
    </source>
</reference>
<feature type="transmembrane region" description="Helical" evidence="1">
    <location>
        <begin position="35"/>
        <end position="57"/>
    </location>
</feature>
<name>A0A1G8JRC8_9CLOT</name>
<feature type="transmembrane region" description="Helical" evidence="1">
    <location>
        <begin position="69"/>
        <end position="89"/>
    </location>
</feature>
<sequence>MDFLFLILPGILSFIIIHEDVSIQKKPAFHEMLKLLKNLILLIYFNVIVSVSIYKIAFSLPAPFIEGRLHPSIVSVKGLLIFSIVSILIGKGWQMLKKKVQIVITVEKNQVKESSIEKNS</sequence>
<accession>A0A1G8JRC8</accession>
<evidence type="ECO:0000313" key="2">
    <source>
        <dbReference type="EMBL" id="SDI33735.1"/>
    </source>
</evidence>
<dbReference type="AlphaFoldDB" id="A0A1G8JRC8"/>
<keyword evidence="1" id="KW-0472">Membrane</keyword>
<dbReference type="RefSeq" id="WP_031577207.1">
    <property type="nucleotide sequence ID" value="NZ_FNDZ01000002.1"/>
</dbReference>
<keyword evidence="1" id="KW-1133">Transmembrane helix</keyword>